<dbReference type="Proteomes" id="UP001221757">
    <property type="component" value="Unassembled WGS sequence"/>
</dbReference>
<evidence type="ECO:0008006" key="3">
    <source>
        <dbReference type="Google" id="ProtNLM"/>
    </source>
</evidence>
<sequence length="502" mass="55712">MLSHGIDPPSLPFSLPNELLSEIFQTACLTSNARSTTLKAISHVCHLWRHVALGYSELWIQADYEHDHPEWVSAQLHRAANMPVVVQAHFPMAARSTRGLRNLRLALKDATIRALDLQASPEILDQVWTDLDAASLRTLSLFIPWPDMPKIAPYPGPVFQLNTPHLRHLSLSNFVVSWDSSLFTKLTHLRLHLQDQAFAPSMTQILGMLSSSPMLAELILLHVIESSSRLPHPDSVSVVPLPHVAALLLDSDLLNHIFLLRHIDVPPHCSLSLKAEHRTEKIGLITELGHSISQSLSLAQVEKVCVETDPSGFTVRGYAAACPANPRIHIALRYSEMDLAVAGTLLCSLPLIATAVLELSFRGPHSAATHVETWRMFFQNLGTVEVLQVKPTTPRNLLSALAACEGRSLLLPRLQSLEIHDPDVVDPTSSPEINRKKPRQLGNWWQRAQVANITFFDSLLTCVKSRQKLDAEIGSLRLGRCPHFSGQQLDSLKVAVKDVSWC</sequence>
<organism evidence="1 2">
    <name type="scientific">Mycena rosella</name>
    <name type="common">Pink bonnet</name>
    <name type="synonym">Agaricus rosellus</name>
    <dbReference type="NCBI Taxonomy" id="1033263"/>
    <lineage>
        <taxon>Eukaryota</taxon>
        <taxon>Fungi</taxon>
        <taxon>Dikarya</taxon>
        <taxon>Basidiomycota</taxon>
        <taxon>Agaricomycotina</taxon>
        <taxon>Agaricomycetes</taxon>
        <taxon>Agaricomycetidae</taxon>
        <taxon>Agaricales</taxon>
        <taxon>Marasmiineae</taxon>
        <taxon>Mycenaceae</taxon>
        <taxon>Mycena</taxon>
    </lineage>
</organism>
<evidence type="ECO:0000313" key="1">
    <source>
        <dbReference type="EMBL" id="KAJ7668363.1"/>
    </source>
</evidence>
<keyword evidence="2" id="KW-1185">Reference proteome</keyword>
<proteinExistence type="predicted"/>
<comment type="caution">
    <text evidence="1">The sequence shown here is derived from an EMBL/GenBank/DDBJ whole genome shotgun (WGS) entry which is preliminary data.</text>
</comment>
<evidence type="ECO:0000313" key="2">
    <source>
        <dbReference type="Proteomes" id="UP001221757"/>
    </source>
</evidence>
<gene>
    <name evidence="1" type="ORF">B0H17DRAFT_1209967</name>
</gene>
<accession>A0AAD7CXS8</accession>
<reference evidence="1" key="1">
    <citation type="submission" date="2023-03" db="EMBL/GenBank/DDBJ databases">
        <title>Massive genome expansion in bonnet fungi (Mycena s.s.) driven by repeated elements and novel gene families across ecological guilds.</title>
        <authorList>
            <consortium name="Lawrence Berkeley National Laboratory"/>
            <person name="Harder C.B."/>
            <person name="Miyauchi S."/>
            <person name="Viragh M."/>
            <person name="Kuo A."/>
            <person name="Thoen E."/>
            <person name="Andreopoulos B."/>
            <person name="Lu D."/>
            <person name="Skrede I."/>
            <person name="Drula E."/>
            <person name="Henrissat B."/>
            <person name="Morin E."/>
            <person name="Kohler A."/>
            <person name="Barry K."/>
            <person name="LaButti K."/>
            <person name="Morin E."/>
            <person name="Salamov A."/>
            <person name="Lipzen A."/>
            <person name="Mereny Z."/>
            <person name="Hegedus B."/>
            <person name="Baldrian P."/>
            <person name="Stursova M."/>
            <person name="Weitz H."/>
            <person name="Taylor A."/>
            <person name="Grigoriev I.V."/>
            <person name="Nagy L.G."/>
            <person name="Martin F."/>
            <person name="Kauserud H."/>
        </authorList>
    </citation>
    <scope>NUCLEOTIDE SEQUENCE</scope>
    <source>
        <strain evidence="1">CBHHK067</strain>
    </source>
</reference>
<protein>
    <recommendedName>
        <fullName evidence="3">F-box domain-containing protein</fullName>
    </recommendedName>
</protein>
<dbReference type="EMBL" id="JARKIE010000194">
    <property type="protein sequence ID" value="KAJ7668363.1"/>
    <property type="molecule type" value="Genomic_DNA"/>
</dbReference>
<dbReference type="AlphaFoldDB" id="A0AAD7CXS8"/>
<name>A0AAD7CXS8_MYCRO</name>